<dbReference type="PROSITE" id="PS00986">
    <property type="entry name" value="SPERMADHESIN_2"/>
    <property type="match status" value="1"/>
</dbReference>
<dbReference type="GeneTree" id="ENSGT00390000012112"/>
<evidence type="ECO:0000256" key="5">
    <source>
        <dbReference type="PROSITE-ProRule" id="PRU00059"/>
    </source>
</evidence>
<dbReference type="InterPro" id="IPR052129">
    <property type="entry name" value="Spermadhesin-Link_domain"/>
</dbReference>
<dbReference type="PANTHER" id="PTHR46908:SF8">
    <property type="entry name" value="C-TYPE LECTIN DOMAIN-CONTAINING PROTEIN"/>
    <property type="match status" value="1"/>
</dbReference>
<proteinExistence type="inferred from homology"/>
<accession>A0A8C3W9Z5</accession>
<dbReference type="Proteomes" id="UP000694540">
    <property type="component" value="Unplaced"/>
</dbReference>
<keyword evidence="9" id="KW-1185">Reference proteome</keyword>
<reference evidence="8" key="1">
    <citation type="submission" date="2025-08" db="UniProtKB">
        <authorList>
            <consortium name="Ensembl"/>
        </authorList>
    </citation>
    <scope>IDENTIFICATION</scope>
</reference>
<name>A0A8C3W9Z5_9CETA</name>
<sequence length="139" mass="15184">GRLRALCPRAHLLSETLLSSLVATGACGGVLTQHPGKIFNYDGPQRECVWTIKVKPGFHVILAIPPLHLTCGKEYVELLDGPPESETIGKICGGINLLFRSSSNTVTLKYLTTRDHRASPFSIYYYADPEGRRCVPGTS</sequence>
<dbReference type="Gene3D" id="2.60.120.290">
    <property type="entry name" value="Spermadhesin, CUB domain"/>
    <property type="match status" value="1"/>
</dbReference>
<evidence type="ECO:0000256" key="2">
    <source>
        <dbReference type="ARBA" id="ARBA00010668"/>
    </source>
</evidence>
<dbReference type="CDD" id="cd00041">
    <property type="entry name" value="CUB"/>
    <property type="match status" value="1"/>
</dbReference>
<dbReference type="InterPro" id="IPR035914">
    <property type="entry name" value="Sperma_CUB_dom_sf"/>
</dbReference>
<dbReference type="InterPro" id="IPR000124">
    <property type="entry name" value="Spermadhesin"/>
</dbReference>
<keyword evidence="6" id="KW-0732">Signal</keyword>
<dbReference type="SMART" id="SM00042">
    <property type="entry name" value="CUB"/>
    <property type="match status" value="1"/>
</dbReference>
<comment type="caution">
    <text evidence="5">Lacks conserved residue(s) required for the propagation of feature annotation.</text>
</comment>
<dbReference type="Pfam" id="PF00431">
    <property type="entry name" value="CUB"/>
    <property type="match status" value="1"/>
</dbReference>
<dbReference type="InterPro" id="IPR000859">
    <property type="entry name" value="CUB_dom"/>
</dbReference>
<dbReference type="PROSITE" id="PS00985">
    <property type="entry name" value="SPERMADHESIN_1"/>
    <property type="match status" value="1"/>
</dbReference>
<dbReference type="AlphaFoldDB" id="A0A8C3W9Z5"/>
<organism evidence="8 9">
    <name type="scientific">Catagonus wagneri</name>
    <name type="common">Chacoan peccary</name>
    <dbReference type="NCBI Taxonomy" id="51154"/>
    <lineage>
        <taxon>Eukaryota</taxon>
        <taxon>Metazoa</taxon>
        <taxon>Chordata</taxon>
        <taxon>Craniata</taxon>
        <taxon>Vertebrata</taxon>
        <taxon>Euteleostomi</taxon>
        <taxon>Mammalia</taxon>
        <taxon>Eutheria</taxon>
        <taxon>Laurasiatheria</taxon>
        <taxon>Artiodactyla</taxon>
        <taxon>Suina</taxon>
        <taxon>Tayassuidae</taxon>
        <taxon>Catagonus</taxon>
    </lineage>
</organism>
<feature type="domain" description="CUB" evidence="7">
    <location>
        <begin position="27"/>
        <end position="128"/>
    </location>
</feature>
<evidence type="ECO:0000256" key="4">
    <source>
        <dbReference type="ARBA" id="ARBA00023157"/>
    </source>
</evidence>
<protein>
    <recommendedName>
        <fullName evidence="7">CUB domain-containing protein</fullName>
    </recommendedName>
</protein>
<evidence type="ECO:0000259" key="7">
    <source>
        <dbReference type="PROSITE" id="PS01180"/>
    </source>
</evidence>
<keyword evidence="4" id="KW-1015">Disulfide bond</keyword>
<feature type="signal peptide" evidence="6">
    <location>
        <begin position="1"/>
        <end position="28"/>
    </location>
</feature>
<keyword evidence="3" id="KW-0964">Secreted</keyword>
<comment type="subcellular location">
    <subcellularLocation>
        <location evidence="1">Secreted</location>
    </subcellularLocation>
</comment>
<evidence type="ECO:0000256" key="6">
    <source>
        <dbReference type="SAM" id="SignalP"/>
    </source>
</evidence>
<evidence type="ECO:0000256" key="3">
    <source>
        <dbReference type="ARBA" id="ARBA00022525"/>
    </source>
</evidence>
<dbReference type="PROSITE" id="PS01180">
    <property type="entry name" value="CUB"/>
    <property type="match status" value="1"/>
</dbReference>
<dbReference type="PANTHER" id="PTHR46908">
    <property type="entry name" value="CUBILIN-LIKE PROTEIN"/>
    <property type="match status" value="1"/>
</dbReference>
<comment type="similarity">
    <text evidence="2">Belongs to the spermadhesin family.</text>
</comment>
<evidence type="ECO:0000313" key="9">
    <source>
        <dbReference type="Proteomes" id="UP000694540"/>
    </source>
</evidence>
<evidence type="ECO:0000256" key="1">
    <source>
        <dbReference type="ARBA" id="ARBA00004613"/>
    </source>
</evidence>
<feature type="chain" id="PRO_5034359417" description="CUB domain-containing protein" evidence="6">
    <location>
        <begin position="29"/>
        <end position="139"/>
    </location>
</feature>
<dbReference type="SUPFAM" id="SSF49854">
    <property type="entry name" value="Spermadhesin, CUB domain"/>
    <property type="match status" value="1"/>
</dbReference>
<evidence type="ECO:0000313" key="8">
    <source>
        <dbReference type="Ensembl" id="ENSCWAP00000013550.1"/>
    </source>
</evidence>
<dbReference type="Ensembl" id="ENSCWAT00000014716.1">
    <property type="protein sequence ID" value="ENSCWAP00000013550.1"/>
    <property type="gene ID" value="ENSCWAG00000010416.1"/>
</dbReference>
<reference evidence="8" key="2">
    <citation type="submission" date="2025-09" db="UniProtKB">
        <authorList>
            <consortium name="Ensembl"/>
        </authorList>
    </citation>
    <scope>IDENTIFICATION</scope>
</reference>
<dbReference type="GO" id="GO:0007338">
    <property type="term" value="P:single fertilization"/>
    <property type="evidence" value="ECO:0007669"/>
    <property type="project" value="InterPro"/>
</dbReference>
<dbReference type="GO" id="GO:0005576">
    <property type="term" value="C:extracellular region"/>
    <property type="evidence" value="ECO:0007669"/>
    <property type="project" value="UniProtKB-SubCell"/>
</dbReference>